<dbReference type="PANTHER" id="PTHR34477:SF1">
    <property type="entry name" value="UPF0213 PROTEIN YHBQ"/>
    <property type="match status" value="1"/>
</dbReference>
<dbReference type="PROSITE" id="PS50164">
    <property type="entry name" value="GIY_YIG"/>
    <property type="match status" value="1"/>
</dbReference>
<evidence type="ECO:0000259" key="2">
    <source>
        <dbReference type="PROSITE" id="PS50164"/>
    </source>
</evidence>
<dbReference type="Proteomes" id="UP001549146">
    <property type="component" value="Unassembled WGS sequence"/>
</dbReference>
<feature type="domain" description="GIY-YIG" evidence="2">
    <location>
        <begin position="2"/>
        <end position="78"/>
    </location>
</feature>
<keyword evidence="4" id="KW-1185">Reference proteome</keyword>
<dbReference type="GO" id="GO:0004519">
    <property type="term" value="F:endonuclease activity"/>
    <property type="evidence" value="ECO:0007669"/>
    <property type="project" value="UniProtKB-KW"/>
</dbReference>
<dbReference type="InterPro" id="IPR050190">
    <property type="entry name" value="UPF0213_domain"/>
</dbReference>
<proteinExistence type="inferred from homology"/>
<dbReference type="PANTHER" id="PTHR34477">
    <property type="entry name" value="UPF0213 PROTEIN YHBQ"/>
    <property type="match status" value="1"/>
</dbReference>
<evidence type="ECO:0000313" key="4">
    <source>
        <dbReference type="Proteomes" id="UP001549146"/>
    </source>
</evidence>
<dbReference type="Gene3D" id="3.40.1440.10">
    <property type="entry name" value="GIY-YIG endonuclease"/>
    <property type="match status" value="1"/>
</dbReference>
<comment type="caution">
    <text evidence="3">The sequence shown here is derived from an EMBL/GenBank/DDBJ whole genome shotgun (WGS) entry which is preliminary data.</text>
</comment>
<organism evidence="3 4">
    <name type="scientific">Moheibacter stercoris</name>
    <dbReference type="NCBI Taxonomy" id="1628251"/>
    <lineage>
        <taxon>Bacteria</taxon>
        <taxon>Pseudomonadati</taxon>
        <taxon>Bacteroidota</taxon>
        <taxon>Flavobacteriia</taxon>
        <taxon>Flavobacteriales</taxon>
        <taxon>Weeksellaceae</taxon>
        <taxon>Moheibacter</taxon>
    </lineage>
</organism>
<dbReference type="InterPro" id="IPR035901">
    <property type="entry name" value="GIY-YIG_endonuc_sf"/>
</dbReference>
<dbReference type="Pfam" id="PF01541">
    <property type="entry name" value="GIY-YIG"/>
    <property type="match status" value="1"/>
</dbReference>
<evidence type="ECO:0000256" key="1">
    <source>
        <dbReference type="ARBA" id="ARBA00007435"/>
    </source>
</evidence>
<comment type="similarity">
    <text evidence="1">Belongs to the UPF0213 family.</text>
</comment>
<accession>A0ABV2LXP4</accession>
<dbReference type="SMART" id="SM00465">
    <property type="entry name" value="GIYc"/>
    <property type="match status" value="1"/>
</dbReference>
<dbReference type="InterPro" id="IPR000305">
    <property type="entry name" value="GIY-YIG_endonuc"/>
</dbReference>
<dbReference type="SUPFAM" id="SSF82771">
    <property type="entry name" value="GIY-YIG endonuclease"/>
    <property type="match status" value="1"/>
</dbReference>
<keyword evidence="3" id="KW-0255">Endonuclease</keyword>
<evidence type="ECO:0000313" key="3">
    <source>
        <dbReference type="EMBL" id="MET3732397.1"/>
    </source>
</evidence>
<dbReference type="CDD" id="cd10456">
    <property type="entry name" value="GIY-YIG_UPF0213"/>
    <property type="match status" value="1"/>
</dbReference>
<keyword evidence="3" id="KW-0540">Nuclease</keyword>
<dbReference type="RefSeq" id="WP_354509582.1">
    <property type="nucleotide sequence ID" value="NZ_JBEPMO010000012.1"/>
</dbReference>
<sequence>MKTFYVYILKCSDESYYTGLTSDLEKRFMQHQEGWFQNCFTFKRRPLKLVFYQEFSDFNEAMLFEKKIKGWSRIKKKTLIEARWEDLKILSKNYTEFGKPKDPSTSSG</sequence>
<keyword evidence="3" id="KW-0378">Hydrolase</keyword>
<dbReference type="EMBL" id="JBEPMO010000012">
    <property type="protein sequence ID" value="MET3732397.1"/>
    <property type="molecule type" value="Genomic_DNA"/>
</dbReference>
<reference evidence="3 4" key="1">
    <citation type="submission" date="2024-06" db="EMBL/GenBank/DDBJ databases">
        <title>Genomic Encyclopedia of Type Strains, Phase IV (KMG-IV): sequencing the most valuable type-strain genomes for metagenomic binning, comparative biology and taxonomic classification.</title>
        <authorList>
            <person name="Goeker M."/>
        </authorList>
    </citation>
    <scope>NUCLEOTIDE SEQUENCE [LARGE SCALE GENOMIC DNA]</scope>
    <source>
        <strain evidence="3 4">DSM 29388</strain>
    </source>
</reference>
<gene>
    <name evidence="3" type="ORF">ABID46_001986</name>
</gene>
<name>A0ABV2LXP4_9FLAO</name>
<protein>
    <submittedName>
        <fullName evidence="3">Endonuclease</fullName>
    </submittedName>
</protein>